<accession>A0A4C1WGZ7</accession>
<evidence type="ECO:0000313" key="1">
    <source>
        <dbReference type="EMBL" id="GBP50353.1"/>
    </source>
</evidence>
<protein>
    <submittedName>
        <fullName evidence="1">Uncharacterized protein</fullName>
    </submittedName>
</protein>
<organism evidence="1 2">
    <name type="scientific">Eumeta variegata</name>
    <name type="common">Bagworm moth</name>
    <name type="synonym">Eumeta japonica</name>
    <dbReference type="NCBI Taxonomy" id="151549"/>
    <lineage>
        <taxon>Eukaryota</taxon>
        <taxon>Metazoa</taxon>
        <taxon>Ecdysozoa</taxon>
        <taxon>Arthropoda</taxon>
        <taxon>Hexapoda</taxon>
        <taxon>Insecta</taxon>
        <taxon>Pterygota</taxon>
        <taxon>Neoptera</taxon>
        <taxon>Endopterygota</taxon>
        <taxon>Lepidoptera</taxon>
        <taxon>Glossata</taxon>
        <taxon>Ditrysia</taxon>
        <taxon>Tineoidea</taxon>
        <taxon>Psychidae</taxon>
        <taxon>Oiketicinae</taxon>
        <taxon>Eumeta</taxon>
    </lineage>
</organism>
<comment type="caution">
    <text evidence="1">The sequence shown here is derived from an EMBL/GenBank/DDBJ whole genome shotgun (WGS) entry which is preliminary data.</text>
</comment>
<name>A0A4C1WGZ7_EUMVA</name>
<dbReference type="EMBL" id="BGZK01000564">
    <property type="protein sequence ID" value="GBP50353.1"/>
    <property type="molecule type" value="Genomic_DNA"/>
</dbReference>
<sequence>MYTPSILYERAAWNNRLSADASPDRLSAAFKLQCSAEPAPGPAGVRWRRGMAESSSGAQMAHRYSLP</sequence>
<dbReference type="Proteomes" id="UP000299102">
    <property type="component" value="Unassembled WGS sequence"/>
</dbReference>
<proteinExistence type="predicted"/>
<dbReference type="AlphaFoldDB" id="A0A4C1WGZ7"/>
<reference evidence="1 2" key="1">
    <citation type="journal article" date="2019" name="Commun. Biol.">
        <title>The bagworm genome reveals a unique fibroin gene that provides high tensile strength.</title>
        <authorList>
            <person name="Kono N."/>
            <person name="Nakamura H."/>
            <person name="Ohtoshi R."/>
            <person name="Tomita M."/>
            <person name="Numata K."/>
            <person name="Arakawa K."/>
        </authorList>
    </citation>
    <scope>NUCLEOTIDE SEQUENCE [LARGE SCALE GENOMIC DNA]</scope>
</reference>
<gene>
    <name evidence="1" type="ORF">EVAR_32598_1</name>
</gene>
<keyword evidence="2" id="KW-1185">Reference proteome</keyword>
<evidence type="ECO:0000313" key="2">
    <source>
        <dbReference type="Proteomes" id="UP000299102"/>
    </source>
</evidence>